<organism evidence="2 3">
    <name type="scientific">Faecalibaculum rodentium</name>
    <dbReference type="NCBI Taxonomy" id="1702221"/>
    <lineage>
        <taxon>Bacteria</taxon>
        <taxon>Bacillati</taxon>
        <taxon>Bacillota</taxon>
        <taxon>Erysipelotrichia</taxon>
        <taxon>Erysipelotrichales</taxon>
        <taxon>Erysipelotrichaceae</taxon>
        <taxon>Faecalibaculum</taxon>
    </lineage>
</organism>
<evidence type="ECO:0008006" key="4">
    <source>
        <dbReference type="Google" id="ProtNLM"/>
    </source>
</evidence>
<sequence length="158" mass="17933">MLEFLNAIGPVTVTGLFGIILWRLQAADADRKANRAKSDERMARIEANTAKLADHDLELATLTDIMEKLKEGIDTNGEGFKVIMRYMLQRYHAEYMIQGYITSHQLTEFLEAYEIYKAKGGNGTAKGWKEEICALSVRDDLHPGNPYLEMFKNKGETK</sequence>
<keyword evidence="1" id="KW-0472">Membrane</keyword>
<gene>
    <name evidence="2" type="ORF">AALO17_14830</name>
</gene>
<reference evidence="2 3" key="1">
    <citation type="journal article" date="2016" name="Gut Pathog.">
        <title>Whole genome sequencing of "Faecalibaculum rodentium" ALO17, isolated from C57BL/6J laboratory mouse feces.</title>
        <authorList>
            <person name="Lim S."/>
            <person name="Chang D.H."/>
            <person name="Ahn S."/>
            <person name="Kim B.C."/>
        </authorList>
    </citation>
    <scope>NUCLEOTIDE SEQUENCE [LARGE SCALE GENOMIC DNA]</scope>
    <source>
        <strain evidence="2 3">Alo17</strain>
    </source>
</reference>
<dbReference type="Proteomes" id="UP000069771">
    <property type="component" value="Chromosome"/>
</dbReference>
<dbReference type="EMBL" id="CP011391">
    <property type="protein sequence ID" value="AMK54617.1"/>
    <property type="molecule type" value="Genomic_DNA"/>
</dbReference>
<name>A0A140DVE0_9FIRM</name>
<evidence type="ECO:0000256" key="1">
    <source>
        <dbReference type="SAM" id="Phobius"/>
    </source>
</evidence>
<dbReference type="KEGG" id="fro:AALO17_14830"/>
<dbReference type="AlphaFoldDB" id="A0A140DVE0"/>
<keyword evidence="1" id="KW-1133">Transmembrane helix</keyword>
<keyword evidence="3" id="KW-1185">Reference proteome</keyword>
<protein>
    <recommendedName>
        <fullName evidence="4">DUF4760 domain-containing protein</fullName>
    </recommendedName>
</protein>
<dbReference type="STRING" id="1702221.AALO17_14830"/>
<keyword evidence="1" id="KW-0812">Transmembrane</keyword>
<dbReference type="OrthoDB" id="2051266at2"/>
<dbReference type="RefSeq" id="WP_067557227.1">
    <property type="nucleotide sequence ID" value="NZ_CP011391.1"/>
</dbReference>
<dbReference type="GeneID" id="78478177"/>
<accession>A0A140DVE0</accession>
<evidence type="ECO:0000313" key="2">
    <source>
        <dbReference type="EMBL" id="AMK54617.1"/>
    </source>
</evidence>
<proteinExistence type="predicted"/>
<feature type="transmembrane region" description="Helical" evidence="1">
    <location>
        <begin position="6"/>
        <end position="24"/>
    </location>
</feature>
<evidence type="ECO:0000313" key="3">
    <source>
        <dbReference type="Proteomes" id="UP000069771"/>
    </source>
</evidence>